<keyword evidence="4" id="KW-1185">Reference proteome</keyword>
<protein>
    <submittedName>
        <fullName evidence="3">3-deoxy-7-phosphoheptulonate synthase</fullName>
    </submittedName>
</protein>
<comment type="caution">
    <text evidence="3">The sequence shown here is derived from an EMBL/GenBank/DDBJ whole genome shotgun (WGS) entry which is preliminary data.</text>
</comment>
<dbReference type="EMBL" id="BONX01000003">
    <property type="protein sequence ID" value="GIG93996.1"/>
    <property type="molecule type" value="Genomic_DNA"/>
</dbReference>
<dbReference type="PANTHER" id="PTHR43018">
    <property type="entry name" value="PHOSPHO-2-DEHYDRO-3-DEOXYHEPTONATE ALDOLASE"/>
    <property type="match status" value="1"/>
</dbReference>
<dbReference type="InterPro" id="IPR013785">
    <property type="entry name" value="Aldolase_TIM"/>
</dbReference>
<dbReference type="Gene3D" id="3.20.20.70">
    <property type="entry name" value="Aldolase class I"/>
    <property type="match status" value="1"/>
</dbReference>
<proteinExistence type="predicted"/>
<keyword evidence="1" id="KW-0808">Transferase</keyword>
<dbReference type="SUPFAM" id="SSF51569">
    <property type="entry name" value="Aldolase"/>
    <property type="match status" value="1"/>
</dbReference>
<dbReference type="PANTHER" id="PTHR43018:SF2">
    <property type="entry name" value="PHOSPHO-2-DEHYDRO-3-DEOXYHEPTONATE ALDOLASE"/>
    <property type="match status" value="1"/>
</dbReference>
<dbReference type="InterPro" id="IPR052899">
    <property type="entry name" value="Class-I_DAHP_synthase"/>
</dbReference>
<reference evidence="3 4" key="1">
    <citation type="submission" date="2021-01" db="EMBL/GenBank/DDBJ databases">
        <title>Whole genome shotgun sequence of Plantactinospora mayteni NBRC 109088.</title>
        <authorList>
            <person name="Komaki H."/>
            <person name="Tamura T."/>
        </authorList>
    </citation>
    <scope>NUCLEOTIDE SEQUENCE [LARGE SCALE GENOMIC DNA]</scope>
    <source>
        <strain evidence="3 4">NBRC 109088</strain>
    </source>
</reference>
<sequence length="337" mass="36187">MPGTPGSVIERLVGRLRACPDVAAWAVGLAGRTFVVVSGDESRVPALDAATAEVVLAEHSTTDRGYWLVGRESRVAPDQVRIGRGVVGDGDVWCAAGPCALESVPDTLETAHVLRAQGARALRMGLFKPRSSPYHFQGKGRGGLADLAAIRAEVGLPVVTEVLDPRDVQVVAEVADCLQVDTRNMSNRALLAELGTIDRPVLLMRGLRSSVSDWLRAAEFVFSRGNRAIVLCARGVATFDDSLAFQPDFGAILAVRQRCDLPVVFDPSHSTGRRHAIAPAALAAFAFGADGILLESFLRPERLYRPGDGDQMYPPGRVAELLEACRQVRAVFDRVDV</sequence>
<evidence type="ECO:0000313" key="3">
    <source>
        <dbReference type="EMBL" id="GIG93996.1"/>
    </source>
</evidence>
<name>A0ABQ4EGY7_9ACTN</name>
<organism evidence="3 4">
    <name type="scientific">Plantactinospora mayteni</name>
    <dbReference type="NCBI Taxonomy" id="566021"/>
    <lineage>
        <taxon>Bacteria</taxon>
        <taxon>Bacillati</taxon>
        <taxon>Actinomycetota</taxon>
        <taxon>Actinomycetes</taxon>
        <taxon>Micromonosporales</taxon>
        <taxon>Micromonosporaceae</taxon>
        <taxon>Plantactinospora</taxon>
    </lineage>
</organism>
<accession>A0ABQ4EGY7</accession>
<dbReference type="Pfam" id="PF00793">
    <property type="entry name" value="DAHP_synth_1"/>
    <property type="match status" value="1"/>
</dbReference>
<gene>
    <name evidence="3" type="ORF">Pma05_05690</name>
</gene>
<dbReference type="Proteomes" id="UP000621500">
    <property type="component" value="Unassembled WGS sequence"/>
</dbReference>
<evidence type="ECO:0000259" key="2">
    <source>
        <dbReference type="Pfam" id="PF00793"/>
    </source>
</evidence>
<evidence type="ECO:0000256" key="1">
    <source>
        <dbReference type="ARBA" id="ARBA00022679"/>
    </source>
</evidence>
<dbReference type="InterPro" id="IPR006218">
    <property type="entry name" value="DAHP1/KDSA"/>
</dbReference>
<feature type="domain" description="DAHP synthetase I/KDSA" evidence="2">
    <location>
        <begin position="86"/>
        <end position="325"/>
    </location>
</feature>
<evidence type="ECO:0000313" key="4">
    <source>
        <dbReference type="Proteomes" id="UP000621500"/>
    </source>
</evidence>